<evidence type="ECO:0000256" key="4">
    <source>
        <dbReference type="ARBA" id="ARBA00022723"/>
    </source>
</evidence>
<keyword evidence="6" id="KW-0408">Iron</keyword>
<evidence type="ECO:0000256" key="6">
    <source>
        <dbReference type="ARBA" id="ARBA00023004"/>
    </source>
</evidence>
<dbReference type="EMBL" id="AP004275">
    <property type="protein sequence ID" value="BAC55697.1"/>
    <property type="molecule type" value="Genomic_DNA"/>
</dbReference>
<reference evidence="10" key="2">
    <citation type="journal article" date="2008" name="Nucleic Acids Res.">
        <title>The rice annotation project database (RAP-DB): 2008 update.</title>
        <authorList>
            <consortium name="The rice annotation project (RAP)"/>
        </authorList>
    </citation>
    <scope>GENOME REANNOTATION</scope>
    <source>
        <strain evidence="10">cv. Nipponbare</strain>
    </source>
</reference>
<protein>
    <recommendedName>
        <fullName evidence="3">cysteine dioxygenase</fullName>
        <ecNumber evidence="3">1.13.11.20</ecNumber>
    </recommendedName>
</protein>
<gene>
    <name evidence="9" type="primary">P0453E05.109</name>
</gene>
<evidence type="ECO:0000256" key="8">
    <source>
        <dbReference type="SAM" id="MobiDB-lite"/>
    </source>
</evidence>
<accession>Q84ZK8</accession>
<comment type="similarity">
    <text evidence="2">Belongs to the cysteine dioxygenase family.</text>
</comment>
<dbReference type="PANTHER" id="PTHR22966:SF29">
    <property type="entry name" value="PLANT CYSTEINE OXIDASE 3"/>
    <property type="match status" value="1"/>
</dbReference>
<reference evidence="10" key="1">
    <citation type="journal article" date="2005" name="Nature">
        <title>The map-based sequence of the rice genome.</title>
        <authorList>
            <consortium name="International rice genome sequencing project (IRGSP)"/>
            <person name="Matsumoto T."/>
            <person name="Wu J."/>
            <person name="Kanamori H."/>
            <person name="Katayose Y."/>
            <person name="Fujisawa M."/>
            <person name="Namiki N."/>
            <person name="Mizuno H."/>
            <person name="Yamamoto K."/>
            <person name="Antonio B.A."/>
            <person name="Baba T."/>
            <person name="Sakata K."/>
            <person name="Nagamura Y."/>
            <person name="Aoki H."/>
            <person name="Arikawa K."/>
            <person name="Arita K."/>
            <person name="Bito T."/>
            <person name="Chiden Y."/>
            <person name="Fujitsuka N."/>
            <person name="Fukunaka R."/>
            <person name="Hamada M."/>
            <person name="Harada C."/>
            <person name="Hayashi A."/>
            <person name="Hijishita S."/>
            <person name="Honda M."/>
            <person name="Hosokawa S."/>
            <person name="Ichikawa Y."/>
            <person name="Idonuma A."/>
            <person name="Iijima M."/>
            <person name="Ikeda M."/>
            <person name="Ikeno M."/>
            <person name="Ito K."/>
            <person name="Ito S."/>
            <person name="Ito T."/>
            <person name="Ito Y."/>
            <person name="Ito Y."/>
            <person name="Iwabuchi A."/>
            <person name="Kamiya K."/>
            <person name="Karasawa W."/>
            <person name="Kurita K."/>
            <person name="Katagiri S."/>
            <person name="Kikuta A."/>
            <person name="Kobayashi H."/>
            <person name="Kobayashi N."/>
            <person name="Machita K."/>
            <person name="Maehara T."/>
            <person name="Masukawa M."/>
            <person name="Mizubayashi T."/>
            <person name="Mukai Y."/>
            <person name="Nagasaki H."/>
            <person name="Nagata Y."/>
            <person name="Naito S."/>
            <person name="Nakashima M."/>
            <person name="Nakama Y."/>
            <person name="Nakamichi Y."/>
            <person name="Nakamura M."/>
            <person name="Meguro A."/>
            <person name="Negishi M."/>
            <person name="Ohta I."/>
            <person name="Ohta T."/>
            <person name="Okamoto M."/>
            <person name="Ono N."/>
            <person name="Saji S."/>
            <person name="Sakaguchi M."/>
            <person name="Sakai K."/>
            <person name="Shibata M."/>
            <person name="Shimokawa T."/>
            <person name="Song J."/>
            <person name="Takazaki Y."/>
            <person name="Terasawa K."/>
            <person name="Tsugane M."/>
            <person name="Tsuji K."/>
            <person name="Ueda S."/>
            <person name="Waki K."/>
            <person name="Yamagata H."/>
            <person name="Yamamoto M."/>
            <person name="Yamamoto S."/>
            <person name="Yamane H."/>
            <person name="Yoshiki S."/>
            <person name="Yoshihara R."/>
            <person name="Yukawa K."/>
            <person name="Zhong H."/>
            <person name="Yano M."/>
            <person name="Yuan Q."/>
            <person name="Ouyang S."/>
            <person name="Liu J."/>
            <person name="Jones K.M."/>
            <person name="Gansberger K."/>
            <person name="Moffat K."/>
            <person name="Hill J."/>
            <person name="Bera J."/>
            <person name="Fadrosh D."/>
            <person name="Jin S."/>
            <person name="Johri S."/>
            <person name="Kim M."/>
            <person name="Overton L."/>
            <person name="Reardon M."/>
            <person name="Tsitrin T."/>
            <person name="Vuong H."/>
            <person name="Weaver B."/>
            <person name="Ciecko A."/>
            <person name="Tallon L."/>
            <person name="Jackson J."/>
            <person name="Pai G."/>
            <person name="Aken S.V."/>
            <person name="Utterback T."/>
            <person name="Reidmuller S."/>
            <person name="Feldblyum T."/>
            <person name="Hsiao J."/>
            <person name="Zismann V."/>
            <person name="Iobst S."/>
            <person name="de Vazeille A.R."/>
            <person name="Buell C.R."/>
            <person name="Ying K."/>
            <person name="Li Y."/>
            <person name="Lu T."/>
            <person name="Huang Y."/>
            <person name="Zhao Q."/>
            <person name="Feng Q."/>
            <person name="Zhang L."/>
            <person name="Zhu J."/>
            <person name="Weng Q."/>
            <person name="Mu J."/>
            <person name="Lu Y."/>
            <person name="Fan D."/>
            <person name="Liu Y."/>
            <person name="Guan J."/>
            <person name="Zhang Y."/>
            <person name="Yu S."/>
            <person name="Liu X."/>
            <person name="Zhang Y."/>
            <person name="Hong G."/>
            <person name="Han B."/>
            <person name="Choisne N."/>
            <person name="Demange N."/>
            <person name="Orjeda G."/>
            <person name="Samain S."/>
            <person name="Cattolico L."/>
            <person name="Pelletier E."/>
            <person name="Couloux A."/>
            <person name="Segurens B."/>
            <person name="Wincker P."/>
            <person name="D'Hont A."/>
            <person name="Scarpelli C."/>
            <person name="Weissenbach J."/>
            <person name="Salanoubat M."/>
            <person name="Quetier F."/>
            <person name="Yu Y."/>
            <person name="Kim H.R."/>
            <person name="Rambo T."/>
            <person name="Currie J."/>
            <person name="Collura K."/>
            <person name="Luo M."/>
            <person name="Yang T."/>
            <person name="Ammiraju J.S.S."/>
            <person name="Engler F."/>
            <person name="Soderlund C."/>
            <person name="Wing R.A."/>
            <person name="Palmer L.E."/>
            <person name="de la Bastide M."/>
            <person name="Spiegel L."/>
            <person name="Nascimento L."/>
            <person name="Zutavern T."/>
            <person name="O'Shaughnessy A."/>
            <person name="Dike S."/>
            <person name="Dedhia N."/>
            <person name="Preston R."/>
            <person name="Balija V."/>
            <person name="McCombie W.R."/>
            <person name="Chow T."/>
            <person name="Chen H."/>
            <person name="Chung M."/>
            <person name="Chen C."/>
            <person name="Shaw J."/>
            <person name="Wu H."/>
            <person name="Hsiao K."/>
            <person name="Chao Y."/>
            <person name="Chu M."/>
            <person name="Cheng C."/>
            <person name="Hour A."/>
            <person name="Lee P."/>
            <person name="Lin S."/>
            <person name="Lin Y."/>
            <person name="Liou J."/>
            <person name="Liu S."/>
            <person name="Hsing Y."/>
            <person name="Raghuvanshi S."/>
            <person name="Mohanty A."/>
            <person name="Bharti A.K."/>
            <person name="Gaur A."/>
            <person name="Gupta V."/>
            <person name="Kumar D."/>
            <person name="Ravi V."/>
            <person name="Vij S."/>
            <person name="Kapur A."/>
            <person name="Khurana P."/>
            <person name="Khurana P."/>
            <person name="Khurana J.P."/>
            <person name="Tyagi A.K."/>
            <person name="Gaikwad K."/>
            <person name="Singh A."/>
            <person name="Dalal V."/>
            <person name="Srivastava S."/>
            <person name="Dixit A."/>
            <person name="Pal A.K."/>
            <person name="Ghazi I.A."/>
            <person name="Yadav M."/>
            <person name="Pandit A."/>
            <person name="Bhargava A."/>
            <person name="Sureshbabu K."/>
            <person name="Batra K."/>
            <person name="Sharma T.R."/>
            <person name="Mohapatra T."/>
            <person name="Singh N.K."/>
            <person name="Messing J."/>
            <person name="Nelson A.B."/>
            <person name="Fuks G."/>
            <person name="Kavchok S."/>
            <person name="Keizer G."/>
            <person name="Linton E."/>
            <person name="Llaca V."/>
            <person name="Song R."/>
            <person name="Tanyolac B."/>
            <person name="Young S."/>
            <person name="Ho-Il K."/>
            <person name="Hahn J.H."/>
            <person name="Sangsakoo G."/>
            <person name="Vanavichit A."/>
            <person name="de Mattos Luiz.A.T."/>
            <person name="Zimmer P.D."/>
            <person name="Malone G."/>
            <person name="Dellagostin O."/>
            <person name="de Oliveira A.C."/>
            <person name="Bevan M."/>
            <person name="Bancroft I."/>
            <person name="Minx P."/>
            <person name="Cordum H."/>
            <person name="Wilson R."/>
            <person name="Cheng Z."/>
            <person name="Jin W."/>
            <person name="Jiang J."/>
            <person name="Leong S.A."/>
            <person name="Iwama H."/>
            <person name="Gojobori T."/>
            <person name="Itoh T."/>
            <person name="Niimura Y."/>
            <person name="Fujii Y."/>
            <person name="Habara T."/>
            <person name="Sakai H."/>
            <person name="Sato Y."/>
            <person name="Wilson G."/>
            <person name="Kumar K."/>
            <person name="McCouch S."/>
            <person name="Juretic N."/>
            <person name="Hoen D."/>
            <person name="Wright S."/>
            <person name="Bruskiewich R."/>
            <person name="Bureau T."/>
            <person name="Miyao A."/>
            <person name="Hirochika H."/>
            <person name="Nishikawa T."/>
            <person name="Kadowaki K."/>
            <person name="Sugiura M."/>
            <person name="Burr B."/>
            <person name="Sasaki T."/>
        </authorList>
    </citation>
    <scope>NUCLEOTIDE SEQUENCE [LARGE SCALE GENOMIC DNA]</scope>
    <source>
        <strain evidence="10">cv. Nipponbare</strain>
    </source>
</reference>
<comment type="catalytic activity">
    <reaction evidence="7">
        <text>L-cysteine + O2 = 3-sulfino-L-alanine + H(+)</text>
        <dbReference type="Rhea" id="RHEA:20441"/>
        <dbReference type="ChEBI" id="CHEBI:15378"/>
        <dbReference type="ChEBI" id="CHEBI:15379"/>
        <dbReference type="ChEBI" id="CHEBI:35235"/>
        <dbReference type="ChEBI" id="CHEBI:61085"/>
        <dbReference type="EC" id="1.13.11.20"/>
    </reaction>
    <physiologicalReaction direction="left-to-right" evidence="7">
        <dbReference type="Rhea" id="RHEA:20442"/>
    </physiologicalReaction>
</comment>
<name>Q84ZK8_ORYSJ</name>
<dbReference type="Proteomes" id="UP000000763">
    <property type="component" value="Chromosome 7"/>
</dbReference>
<evidence type="ECO:0000313" key="9">
    <source>
        <dbReference type="EMBL" id="BAC55697.1"/>
    </source>
</evidence>
<dbReference type="GO" id="GO:0017172">
    <property type="term" value="F:cysteine dioxygenase activity"/>
    <property type="evidence" value="ECO:0007669"/>
    <property type="project" value="UniProtKB-EC"/>
</dbReference>
<dbReference type="PANTHER" id="PTHR22966">
    <property type="entry name" value="2-AMINOETHANETHIOL DIOXYGENASE"/>
    <property type="match status" value="1"/>
</dbReference>
<feature type="compositionally biased region" description="Polar residues" evidence="8">
    <location>
        <begin position="7"/>
        <end position="29"/>
    </location>
</feature>
<evidence type="ECO:0000256" key="3">
    <source>
        <dbReference type="ARBA" id="ARBA00013133"/>
    </source>
</evidence>
<evidence type="ECO:0000256" key="7">
    <source>
        <dbReference type="ARBA" id="ARBA00024284"/>
    </source>
</evidence>
<keyword evidence="5" id="KW-0560">Oxidoreductase</keyword>
<evidence type="ECO:0000256" key="2">
    <source>
        <dbReference type="ARBA" id="ARBA00006622"/>
    </source>
</evidence>
<dbReference type="AlphaFoldDB" id="Q84ZK8"/>
<evidence type="ECO:0000256" key="5">
    <source>
        <dbReference type="ARBA" id="ARBA00023002"/>
    </source>
</evidence>
<dbReference type="GO" id="GO:0046872">
    <property type="term" value="F:metal ion binding"/>
    <property type="evidence" value="ECO:0007669"/>
    <property type="project" value="UniProtKB-KW"/>
</dbReference>
<dbReference type="Pfam" id="PF03578">
    <property type="entry name" value="HGWP"/>
    <property type="match status" value="6"/>
</dbReference>
<feature type="region of interest" description="Disordered" evidence="8">
    <location>
        <begin position="1"/>
        <end position="29"/>
    </location>
</feature>
<sequence length="769" mass="84517">MMRQPDRQINTHSADSNPQTGLLDSSPPTTSTRRIVAAILCLILFASARRQRRGNDSSTDLMVVLVHHQAYWSNLPNEDAMVLQDGSTNTKHAKTDLIGCIGDGCSHADAFLPSCVVLMDTNAARDCDLRLLRSVSELISLAAAVGRLRLHHRPASVAADWCPRLYGRLVTPPLMGIVIFTAGLPPSPPSGASAYTAGLLCRRCWASTTSPPACLRRRRVVPPPTRLVYYAAAVGRLRLHRRPASVAADWCLRLHGWPIMPPLLGVYDFTAGLPPSPPSGVSAYTAGLLCRRCWASTTSPPACLRRRRVVPPPTRLAYYAAAVGRLRLHRPAASTAADWCLCLHGWSIMLPLLGVYDFTASWPSPPPTGVSAYTAGLLCRRCWASTTSPPACLRRRRVVPPPTRLVYYAAAVGRLRLHRRPASVAADWNGSVRTSPTGRLVCRRLVLPPARLTYYAAVVGRLRLHRPACLRRRRLVFPPARLAFNAAVVGRLRLHRLACLRRRRLVFPPARLAFMPPLLGVYVFTDRLAFAAADWCFRLHGWPLMPPLLGVYVFTDWLAFAAADWCFRLHGWPLCRRCWASTSLPTGLPSPLPTGVSACTAGLLCCRCWASTSSPTGRLVRRRLVLPPARLAFMPPLLGVYVFTDRPPRPPPTGVSACTAGLLCCRCWASTSSPTGRLVRRRLVLPPARLAFMPPLLGVYVFTDRPPRPPPTGVSACTAGLYAAVVGRLRLHRPAASTAADWCFRLHGWPLCCRCWASTLSPTGRRIRR</sequence>
<evidence type="ECO:0000256" key="1">
    <source>
        <dbReference type="ARBA" id="ARBA00001954"/>
    </source>
</evidence>
<dbReference type="InterPro" id="IPR005213">
    <property type="entry name" value="HGWP_repeat"/>
</dbReference>
<proteinExistence type="inferred from homology"/>
<keyword evidence="4" id="KW-0479">Metal-binding</keyword>
<organism evidence="9 10">
    <name type="scientific">Oryza sativa subsp. japonica</name>
    <name type="common">Rice</name>
    <dbReference type="NCBI Taxonomy" id="39947"/>
    <lineage>
        <taxon>Eukaryota</taxon>
        <taxon>Viridiplantae</taxon>
        <taxon>Streptophyta</taxon>
        <taxon>Embryophyta</taxon>
        <taxon>Tracheophyta</taxon>
        <taxon>Spermatophyta</taxon>
        <taxon>Magnoliopsida</taxon>
        <taxon>Liliopsida</taxon>
        <taxon>Poales</taxon>
        <taxon>Poaceae</taxon>
        <taxon>BOP clade</taxon>
        <taxon>Oryzoideae</taxon>
        <taxon>Oryzeae</taxon>
        <taxon>Oryzinae</taxon>
        <taxon>Oryza</taxon>
        <taxon>Oryza sativa</taxon>
    </lineage>
</organism>
<dbReference type="EC" id="1.13.11.20" evidence="3"/>
<dbReference type="InterPro" id="IPR012864">
    <property type="entry name" value="PCO/ADO"/>
</dbReference>
<comment type="cofactor">
    <cofactor evidence="1">
        <name>Fe(2+)</name>
        <dbReference type="ChEBI" id="CHEBI:29033"/>
    </cofactor>
</comment>
<evidence type="ECO:0000313" key="10">
    <source>
        <dbReference type="Proteomes" id="UP000000763"/>
    </source>
</evidence>